<protein>
    <submittedName>
        <fullName evidence="1">Uncharacterized protein</fullName>
    </submittedName>
</protein>
<dbReference type="EMBL" id="JAABLM010000001">
    <property type="protein sequence ID" value="NBL63851.1"/>
    <property type="molecule type" value="Genomic_DNA"/>
</dbReference>
<proteinExistence type="predicted"/>
<evidence type="ECO:0000313" key="2">
    <source>
        <dbReference type="Proteomes" id="UP000798602"/>
    </source>
</evidence>
<keyword evidence="2" id="KW-1185">Reference proteome</keyword>
<reference evidence="2" key="1">
    <citation type="submission" date="2020-01" db="EMBL/GenBank/DDBJ databases">
        <title>Sphingomonas sp. strain CSW-10.</title>
        <authorList>
            <person name="Chen W.-M."/>
        </authorList>
    </citation>
    <scope>NUCLEOTIDE SEQUENCE [LARGE SCALE GENOMIC DNA]</scope>
    <source>
        <strain evidence="2">NST-5</strain>
    </source>
</reference>
<organism evidence="1 2">
    <name type="scientific">Flavobacterium ichthyis</name>
    <dbReference type="NCBI Taxonomy" id="2698827"/>
    <lineage>
        <taxon>Bacteria</taxon>
        <taxon>Pseudomonadati</taxon>
        <taxon>Bacteroidota</taxon>
        <taxon>Flavobacteriia</taxon>
        <taxon>Flavobacteriales</taxon>
        <taxon>Flavobacteriaceae</taxon>
        <taxon>Flavobacterium</taxon>
    </lineage>
</organism>
<sequence length="65" mass="7728">MSTDSIKEIRWFMVRKEKAKQNIGFLKLIKKHDIGVDYYEGDDNFENWKKLELNGNNPPKELPCN</sequence>
<dbReference type="RefSeq" id="WP_166535677.1">
    <property type="nucleotide sequence ID" value="NZ_JAABLM010000001.1"/>
</dbReference>
<comment type="caution">
    <text evidence="1">The sequence shown here is derived from an EMBL/GenBank/DDBJ whole genome shotgun (WGS) entry which is preliminary data.</text>
</comment>
<name>A0ABW9Z6J5_9FLAO</name>
<evidence type="ECO:0000313" key="1">
    <source>
        <dbReference type="EMBL" id="NBL63851.1"/>
    </source>
</evidence>
<gene>
    <name evidence="1" type="ORF">GV828_01410</name>
</gene>
<accession>A0ABW9Z6J5</accession>
<dbReference type="Proteomes" id="UP000798602">
    <property type="component" value="Unassembled WGS sequence"/>
</dbReference>